<accession>A0A6A7VSP9</accession>
<evidence type="ECO:0000313" key="4">
    <source>
        <dbReference type="Proteomes" id="UP000358159"/>
    </source>
</evidence>
<dbReference type="Proteomes" id="UP000358159">
    <property type="component" value="Unassembled WGS sequence"/>
</dbReference>
<proteinExistence type="predicted"/>
<dbReference type="PANTHER" id="PTHR12526:SF630">
    <property type="entry name" value="GLYCOSYLTRANSFERASE"/>
    <property type="match status" value="1"/>
</dbReference>
<evidence type="ECO:0000259" key="1">
    <source>
        <dbReference type="Pfam" id="PF00534"/>
    </source>
</evidence>
<dbReference type="InterPro" id="IPR028098">
    <property type="entry name" value="Glyco_trans_4-like_N"/>
</dbReference>
<reference evidence="3 4" key="1">
    <citation type="submission" date="2019-09" db="EMBL/GenBank/DDBJ databases">
        <title>Distinct polysaccharide growth profiles of human intestinal Prevotella copri isolates.</title>
        <authorList>
            <person name="Fehlner-Peach H."/>
            <person name="Magnabosco C."/>
            <person name="Raghavan V."/>
            <person name="Scher J.U."/>
            <person name="Tett A."/>
            <person name="Cox L.M."/>
            <person name="Gottsegen C."/>
            <person name="Watters A."/>
            <person name="Wiltshire- Gordon J.D."/>
            <person name="Segata N."/>
            <person name="Bonneau R."/>
            <person name="Littman D.R."/>
        </authorList>
    </citation>
    <scope>NUCLEOTIDE SEQUENCE [LARGE SCALE GENOMIC DNA]</scope>
    <source>
        <strain evidence="3 4">BVe41219</strain>
    </source>
</reference>
<protein>
    <submittedName>
        <fullName evidence="3">Glycosyltransferase family 4 protein</fullName>
    </submittedName>
</protein>
<evidence type="ECO:0000313" key="3">
    <source>
        <dbReference type="EMBL" id="MQO56857.1"/>
    </source>
</evidence>
<gene>
    <name evidence="3" type="ORF">F7D42_14405</name>
</gene>
<dbReference type="GO" id="GO:0016757">
    <property type="term" value="F:glycosyltransferase activity"/>
    <property type="evidence" value="ECO:0007669"/>
    <property type="project" value="InterPro"/>
</dbReference>
<dbReference type="InterPro" id="IPR001296">
    <property type="entry name" value="Glyco_trans_1"/>
</dbReference>
<dbReference type="Pfam" id="PF00534">
    <property type="entry name" value="Glycos_transf_1"/>
    <property type="match status" value="1"/>
</dbReference>
<dbReference type="RefSeq" id="WP_153094001.1">
    <property type="nucleotide sequence ID" value="NZ_VZAK01000017.1"/>
</dbReference>
<dbReference type="CDD" id="cd03820">
    <property type="entry name" value="GT4_AmsD-like"/>
    <property type="match status" value="1"/>
</dbReference>
<evidence type="ECO:0000259" key="2">
    <source>
        <dbReference type="Pfam" id="PF13439"/>
    </source>
</evidence>
<dbReference type="SUPFAM" id="SSF53756">
    <property type="entry name" value="UDP-Glycosyltransferase/glycogen phosphorylase"/>
    <property type="match status" value="1"/>
</dbReference>
<sequence>MNIVYIIEDYSENGGVEKIVSMKANTFYQEYHHQVTVISVYEDKRKQQYILDEGIRLIHLHVPFAKKTRNKVYKLLSRIITLLLAAYRLNKTIKQINPDVVFFTTTLGALLLPLCHTKARRIYESHLARSFNPFHSLFGLMERKADAIVCLTHDDAKEFQSAKNVYVIPNFINIPHQKVKDYSCKKAIAVGRLEQQKGFDRLITCWKNVAKQYPDWQLDIYGTGSLYHILQEQITNLGLEKQVKLCGRGENMMEIYPNYSLHIMSSHYEGQGIVMLEAQSCGLPSVTFNFKYGASDIIQNEYNGLIVTQDNQNAFTEAITKLISNSHLRKELGIHALETGDKYDKSNILKKWEDILTTIQHQLIL</sequence>
<feature type="domain" description="Glycosyltransferase subfamily 4-like N-terminal" evidence="2">
    <location>
        <begin position="14"/>
        <end position="173"/>
    </location>
</feature>
<dbReference type="AlphaFoldDB" id="A0A6A7VSP9"/>
<comment type="caution">
    <text evidence="3">The sequence shown here is derived from an EMBL/GenBank/DDBJ whole genome shotgun (WGS) entry which is preliminary data.</text>
</comment>
<keyword evidence="3" id="KW-0808">Transferase</keyword>
<name>A0A6A7VSP9_9BACT</name>
<dbReference type="EMBL" id="VZAZ01000073">
    <property type="protein sequence ID" value="MQO56857.1"/>
    <property type="molecule type" value="Genomic_DNA"/>
</dbReference>
<dbReference type="Gene3D" id="3.40.50.2000">
    <property type="entry name" value="Glycogen Phosphorylase B"/>
    <property type="match status" value="2"/>
</dbReference>
<organism evidence="3 4">
    <name type="scientific">Segatella copri</name>
    <dbReference type="NCBI Taxonomy" id="165179"/>
    <lineage>
        <taxon>Bacteria</taxon>
        <taxon>Pseudomonadati</taxon>
        <taxon>Bacteroidota</taxon>
        <taxon>Bacteroidia</taxon>
        <taxon>Bacteroidales</taxon>
        <taxon>Prevotellaceae</taxon>
        <taxon>Segatella</taxon>
    </lineage>
</organism>
<dbReference type="Pfam" id="PF13439">
    <property type="entry name" value="Glyco_transf_4"/>
    <property type="match status" value="1"/>
</dbReference>
<dbReference type="PANTHER" id="PTHR12526">
    <property type="entry name" value="GLYCOSYLTRANSFERASE"/>
    <property type="match status" value="1"/>
</dbReference>
<feature type="domain" description="Glycosyl transferase family 1" evidence="1">
    <location>
        <begin position="183"/>
        <end position="334"/>
    </location>
</feature>